<evidence type="ECO:0000256" key="2">
    <source>
        <dbReference type="SAM" id="MobiDB-lite"/>
    </source>
</evidence>
<comment type="caution">
    <text evidence="5">The sequence shown here is derived from an EMBL/GenBank/DDBJ whole genome shotgun (WGS) entry which is preliminary data.</text>
</comment>
<evidence type="ECO:0000259" key="3">
    <source>
        <dbReference type="Pfam" id="PF00206"/>
    </source>
</evidence>
<keyword evidence="6" id="KW-1185">Reference proteome</keyword>
<dbReference type="GO" id="GO:0006531">
    <property type="term" value="P:aspartate metabolic process"/>
    <property type="evidence" value="ECO:0007669"/>
    <property type="project" value="TreeGrafter"/>
</dbReference>
<dbReference type="AlphaFoldDB" id="A0A495IEW1"/>
<dbReference type="InterPro" id="IPR024083">
    <property type="entry name" value="Fumarase/histidase_N"/>
</dbReference>
<dbReference type="PRINTS" id="PR00149">
    <property type="entry name" value="FUMRATELYASE"/>
</dbReference>
<dbReference type="GO" id="GO:0005829">
    <property type="term" value="C:cytosol"/>
    <property type="evidence" value="ECO:0007669"/>
    <property type="project" value="TreeGrafter"/>
</dbReference>
<evidence type="ECO:0000313" key="6">
    <source>
        <dbReference type="Proteomes" id="UP000280008"/>
    </source>
</evidence>
<protein>
    <submittedName>
        <fullName evidence="5">Aspartate ammonia-lyase</fullName>
    </submittedName>
</protein>
<dbReference type="InterPro" id="IPR022761">
    <property type="entry name" value="Fumarate_lyase_N"/>
</dbReference>
<keyword evidence="1 5" id="KW-0456">Lyase</keyword>
<feature type="domain" description="Fumarase C C-terminal" evidence="4">
    <location>
        <begin position="442"/>
        <end position="492"/>
    </location>
</feature>
<dbReference type="EMBL" id="RBKS01000001">
    <property type="protein sequence ID" value="RKR74523.1"/>
    <property type="molecule type" value="Genomic_DNA"/>
</dbReference>
<feature type="domain" description="Fumarate lyase N-terminal" evidence="3">
    <location>
        <begin position="45"/>
        <end position="375"/>
    </location>
</feature>
<dbReference type="Gene3D" id="1.10.40.30">
    <property type="entry name" value="Fumarase/aspartase (C-terminal domain)"/>
    <property type="match status" value="1"/>
</dbReference>
<dbReference type="Pfam" id="PF00206">
    <property type="entry name" value="Lyase_1"/>
    <property type="match status" value="1"/>
</dbReference>
<dbReference type="Pfam" id="PF10415">
    <property type="entry name" value="FumaraseC_C"/>
    <property type="match status" value="1"/>
</dbReference>
<dbReference type="InterPro" id="IPR051546">
    <property type="entry name" value="Aspartate_Ammonia-Lyase"/>
</dbReference>
<dbReference type="CDD" id="cd01357">
    <property type="entry name" value="Aspartase"/>
    <property type="match status" value="1"/>
</dbReference>
<accession>A0A495IEW1</accession>
<dbReference type="FunFam" id="1.20.200.10:FF:000001">
    <property type="entry name" value="Fumarate hydratase, mitochondrial"/>
    <property type="match status" value="1"/>
</dbReference>
<reference evidence="5 6" key="1">
    <citation type="submission" date="2018-10" db="EMBL/GenBank/DDBJ databases">
        <title>Sequencing the genomes of 1000 actinobacteria strains.</title>
        <authorList>
            <person name="Klenk H.-P."/>
        </authorList>
    </citation>
    <scope>NUCLEOTIDE SEQUENCE [LARGE SCALE GENOMIC DNA]</scope>
    <source>
        <strain evidence="5 6">DSM 17894</strain>
    </source>
</reference>
<dbReference type="SUPFAM" id="SSF48557">
    <property type="entry name" value="L-aspartase-like"/>
    <property type="match status" value="1"/>
</dbReference>
<evidence type="ECO:0000256" key="1">
    <source>
        <dbReference type="ARBA" id="ARBA00023239"/>
    </source>
</evidence>
<organism evidence="5 6">
    <name type="scientific">Frondihabitans australicus</name>
    <dbReference type="NCBI Taxonomy" id="386892"/>
    <lineage>
        <taxon>Bacteria</taxon>
        <taxon>Bacillati</taxon>
        <taxon>Actinomycetota</taxon>
        <taxon>Actinomycetes</taxon>
        <taxon>Micrococcales</taxon>
        <taxon>Microbacteriaceae</taxon>
        <taxon>Frondihabitans</taxon>
    </lineage>
</organism>
<dbReference type="InterPro" id="IPR018951">
    <property type="entry name" value="Fumarase_C_C"/>
</dbReference>
<dbReference type="NCBIfam" id="NF008909">
    <property type="entry name" value="PRK12273.1"/>
    <property type="match status" value="1"/>
</dbReference>
<dbReference type="OrthoDB" id="9802809at2"/>
<dbReference type="InterPro" id="IPR008948">
    <property type="entry name" value="L-Aspartase-like"/>
</dbReference>
<dbReference type="Proteomes" id="UP000280008">
    <property type="component" value="Unassembled WGS sequence"/>
</dbReference>
<dbReference type="InterPro" id="IPR000362">
    <property type="entry name" value="Fumarate_lyase_fam"/>
</dbReference>
<dbReference type="Gene3D" id="1.10.275.10">
    <property type="entry name" value="Fumarase/aspartase (N-terminal domain)"/>
    <property type="match status" value="1"/>
</dbReference>
<name>A0A495IEW1_9MICO</name>
<gene>
    <name evidence="5" type="ORF">C8E83_1642</name>
</gene>
<evidence type="ECO:0000313" key="5">
    <source>
        <dbReference type="EMBL" id="RKR74523.1"/>
    </source>
</evidence>
<sequence>MAHDVTADDLAQKAQDGTATDPQIIDPAASPDSSPTRRETDSLGSRDVPVDAYWGIHTLRAVENFPVANRAISVYPDLVNALAIVKQAAARANVEIGVLDPRKAHAIEAACEEIRGGALHDEFRVGVIQGGAGTSTNMNSNEVIANRALELLGYAKGDYEHLHPIDDVNRSQSTNDTYPTAVKLAMSFALATLVDELGRVAASFAAKGREFRDILKVGRTQLQDAVPMTLGQEFTGFAHTILEDQQRLRDTLPLLAEINLGATAIGTGITADARYAEAVRRHLSDLTGIEMVTAPDLIEATSDAGVFMTVSGALKRSAMKLSKICNDLRLLSSGPQAGLGEILLPPRQAGSSIMPGKVNPVIPEVVNQVAFAIAGSDVTVTMAAEAGQLQLNAFEPVIANSVLQGLGWLTRACETLRENCIDGIQPNTGRLAQQVETNIGVVTALTPYIGYAAAASIAHTALATETSIATLVVAAGLMSAEQVEHVLSPARLSGLEAITTSIPVVTAEQISKHLASLDQAHADETAG</sequence>
<dbReference type="GO" id="GO:0006099">
    <property type="term" value="P:tricarboxylic acid cycle"/>
    <property type="evidence" value="ECO:0007669"/>
    <property type="project" value="InterPro"/>
</dbReference>
<feature type="region of interest" description="Disordered" evidence="2">
    <location>
        <begin position="1"/>
        <end position="44"/>
    </location>
</feature>
<dbReference type="Gene3D" id="1.20.200.10">
    <property type="entry name" value="Fumarase/aspartase (Central domain)"/>
    <property type="match status" value="1"/>
</dbReference>
<dbReference type="PANTHER" id="PTHR42696">
    <property type="entry name" value="ASPARTATE AMMONIA-LYASE"/>
    <property type="match status" value="1"/>
</dbReference>
<dbReference type="PROSITE" id="PS00163">
    <property type="entry name" value="FUMARATE_LYASES"/>
    <property type="match status" value="1"/>
</dbReference>
<proteinExistence type="predicted"/>
<dbReference type="FunFam" id="1.10.275.10:FF:000001">
    <property type="entry name" value="Fumarate hydratase, mitochondrial"/>
    <property type="match status" value="1"/>
</dbReference>
<dbReference type="GO" id="GO:0008797">
    <property type="term" value="F:aspartate ammonia-lyase activity"/>
    <property type="evidence" value="ECO:0007669"/>
    <property type="project" value="TreeGrafter"/>
</dbReference>
<evidence type="ECO:0000259" key="4">
    <source>
        <dbReference type="Pfam" id="PF10415"/>
    </source>
</evidence>
<dbReference type="PANTHER" id="PTHR42696:SF2">
    <property type="entry name" value="ASPARTATE AMMONIA-LYASE"/>
    <property type="match status" value="1"/>
</dbReference>
<dbReference type="InterPro" id="IPR020557">
    <property type="entry name" value="Fumarate_lyase_CS"/>
</dbReference>